<reference evidence="1" key="1">
    <citation type="submission" date="2009-10" db="EMBL/GenBank/DDBJ databases">
        <title>Diversity of trophic interactions inside an arsenic-rich microbial ecosystem.</title>
        <authorList>
            <person name="Bertin P.N."/>
            <person name="Heinrich-Salmeron A."/>
            <person name="Pelletier E."/>
            <person name="Goulhen-Chollet F."/>
            <person name="Arsene-Ploetze F."/>
            <person name="Gallien S."/>
            <person name="Calteau A."/>
            <person name="Vallenet D."/>
            <person name="Casiot C."/>
            <person name="Chane-Woon-Ming B."/>
            <person name="Giloteaux L."/>
            <person name="Barakat M."/>
            <person name="Bonnefoy V."/>
            <person name="Bruneel O."/>
            <person name="Chandler M."/>
            <person name="Cleiss J."/>
            <person name="Duran R."/>
            <person name="Elbaz-Poulichet F."/>
            <person name="Fonknechten N."/>
            <person name="Lauga B."/>
            <person name="Mornico D."/>
            <person name="Ortet P."/>
            <person name="Schaeffer C."/>
            <person name="Siguier P."/>
            <person name="Alexander Thil Smith A."/>
            <person name="Van Dorsselaer A."/>
            <person name="Weissenbach J."/>
            <person name="Medigue C."/>
            <person name="Le Paslier D."/>
        </authorList>
    </citation>
    <scope>NUCLEOTIDE SEQUENCE</scope>
</reference>
<evidence type="ECO:0000313" key="1">
    <source>
        <dbReference type="EMBL" id="CBI02891.1"/>
    </source>
</evidence>
<comment type="caution">
    <text evidence="1">The sequence shown here is derived from an EMBL/GenBank/DDBJ whole genome shotgun (WGS) entry which is preliminary data.</text>
</comment>
<organism evidence="1">
    <name type="scientific">mine drainage metagenome</name>
    <dbReference type="NCBI Taxonomy" id="410659"/>
    <lineage>
        <taxon>unclassified sequences</taxon>
        <taxon>metagenomes</taxon>
        <taxon>ecological metagenomes</taxon>
    </lineage>
</organism>
<gene>
    <name evidence="1" type="ORF">CARN4_1256</name>
</gene>
<sequence length="50" mass="5909">MLNAHVKMINDQLLQWGRDVIVAEIQRLVSLARPTWRLQWGRDVIVAEIR</sequence>
<proteinExistence type="predicted"/>
<accession>E6Q6R6</accession>
<dbReference type="EMBL" id="CABO01000043">
    <property type="protein sequence ID" value="CBI02891.1"/>
    <property type="molecule type" value="Genomic_DNA"/>
</dbReference>
<protein>
    <submittedName>
        <fullName evidence="1">Uncharacterized protein</fullName>
    </submittedName>
</protein>
<dbReference type="AlphaFoldDB" id="E6Q6R6"/>
<name>E6Q6R6_9ZZZZ</name>